<name>A0A897NVD0_9EURY</name>
<dbReference type="AlphaFoldDB" id="A0A897NVD0"/>
<feature type="domain" description="Amine oxidase" evidence="2">
    <location>
        <begin position="134"/>
        <end position="362"/>
    </location>
</feature>
<dbReference type="Gene3D" id="3.90.660.10">
    <property type="match status" value="1"/>
</dbReference>
<dbReference type="PANTHER" id="PTHR16128:SF5">
    <property type="entry name" value="FAD_NAD(P)-BINDING OXIDOREDUCTASE FAMILY PROTEIN"/>
    <property type="match status" value="1"/>
</dbReference>
<accession>A0A897NVD0</accession>
<organism evidence="3 4">
    <name type="scientific">Halapricum desulfuricans</name>
    <dbReference type="NCBI Taxonomy" id="2841257"/>
    <lineage>
        <taxon>Archaea</taxon>
        <taxon>Methanobacteriati</taxon>
        <taxon>Methanobacteriota</taxon>
        <taxon>Stenosarchaea group</taxon>
        <taxon>Halobacteria</taxon>
        <taxon>Halobacteriales</taxon>
        <taxon>Haloarculaceae</taxon>
        <taxon>Halapricum</taxon>
    </lineage>
</organism>
<gene>
    <name evidence="3" type="ORF">HSEST_1986</name>
</gene>
<dbReference type="GO" id="GO:0016491">
    <property type="term" value="F:oxidoreductase activity"/>
    <property type="evidence" value="ECO:0007669"/>
    <property type="project" value="InterPro"/>
</dbReference>
<dbReference type="InterPro" id="IPR036188">
    <property type="entry name" value="FAD/NAD-bd_sf"/>
</dbReference>
<dbReference type="Proteomes" id="UP000663292">
    <property type="component" value="Chromosome"/>
</dbReference>
<feature type="transmembrane region" description="Helical" evidence="1">
    <location>
        <begin position="21"/>
        <end position="45"/>
    </location>
</feature>
<evidence type="ECO:0000256" key="1">
    <source>
        <dbReference type="SAM" id="Phobius"/>
    </source>
</evidence>
<evidence type="ECO:0000313" key="4">
    <source>
        <dbReference type="Proteomes" id="UP000663292"/>
    </source>
</evidence>
<keyword evidence="1" id="KW-0812">Transmembrane</keyword>
<keyword evidence="1" id="KW-0472">Membrane</keyword>
<dbReference type="SUPFAM" id="SSF51905">
    <property type="entry name" value="FAD/NAD(P)-binding domain"/>
    <property type="match status" value="1"/>
</dbReference>
<keyword evidence="1" id="KW-1133">Transmembrane helix</keyword>
<evidence type="ECO:0000259" key="2">
    <source>
        <dbReference type="Pfam" id="PF01593"/>
    </source>
</evidence>
<dbReference type="Pfam" id="PF13450">
    <property type="entry name" value="NAD_binding_8"/>
    <property type="match status" value="1"/>
</dbReference>
<dbReference type="PANTHER" id="PTHR16128">
    <property type="entry name" value="FAD/NAD(P)-BINDING OXIDOREDUCTASE FAMILY PROTEIN"/>
    <property type="match status" value="1"/>
</dbReference>
<dbReference type="Pfam" id="PF01593">
    <property type="entry name" value="Amino_oxidase"/>
    <property type="match status" value="1"/>
</dbReference>
<dbReference type="InterPro" id="IPR002937">
    <property type="entry name" value="Amino_oxidase"/>
</dbReference>
<proteinExistence type="predicted"/>
<dbReference type="EMBL" id="CP064791">
    <property type="protein sequence ID" value="QSG15505.1"/>
    <property type="molecule type" value="Genomic_DNA"/>
</dbReference>
<protein>
    <submittedName>
        <fullName evidence="3">Putative NAD/FAD-dependent oxidoreductase</fullName>
    </submittedName>
</protein>
<keyword evidence="4" id="KW-1185">Reference proteome</keyword>
<reference evidence="3 4" key="1">
    <citation type="submission" date="2020-11" db="EMBL/GenBank/DDBJ databases">
        <title>Carbohydrate-dependent, anaerobic sulfur respiration: A novel catabolism in halophilic archaea.</title>
        <authorList>
            <person name="Sorokin D.Y."/>
            <person name="Messina E."/>
            <person name="Smedile F."/>
            <person name="La Cono V."/>
            <person name="Hallsworth J.E."/>
            <person name="Yakimov M.M."/>
        </authorList>
    </citation>
    <scope>NUCLEOTIDE SEQUENCE [LARGE SCALE GENOMIC DNA]</scope>
    <source>
        <strain evidence="3 4">HSR-Est</strain>
    </source>
</reference>
<evidence type="ECO:0000313" key="3">
    <source>
        <dbReference type="EMBL" id="QSG15505.1"/>
    </source>
</evidence>
<dbReference type="Gene3D" id="3.50.50.60">
    <property type="entry name" value="FAD/NAD(P)-binding domain"/>
    <property type="match status" value="1"/>
</dbReference>
<sequence length="373" mass="41350">MIVRSLPDSEASKAGSFEDPILNVAMTTIGVVGAGAAAAAATYVIDRAIEDAEVTVLEKSGGLCGRAATRRQGPVSYDYGANYLKDDDPRVTELLTETIDADGLVDTRGPIYAYEADGEIGPGRDSDGHKWSYEAGLTQIAKRLLGRTDATIHRNTRVETIHREGKRWRLTDTDGTSWGPFDVLVVNPPAPQTAELLRTADWDDPLREDLSEAIDAVPYRSVWTAILHYPFEQDRPYYAVINTDDEHEIGWVAREECKPGHVPDGESLLVVQAGQDWSARHFERDAETNVAELIDLTADLLDDDRLREPDWTDHQGWRYALPDDAVRQGPLDSAAEEHDLYFVGDWIPGEARLHAALRNGLDTGEQLVYRLSD</sequence>